<name>A0A0D2DJ06_9EURO</name>
<feature type="region of interest" description="Disordered" evidence="1">
    <location>
        <begin position="61"/>
        <end position="105"/>
    </location>
</feature>
<evidence type="ECO:0000256" key="1">
    <source>
        <dbReference type="SAM" id="MobiDB-lite"/>
    </source>
</evidence>
<dbReference type="PANTHER" id="PTHR38116:SF9">
    <property type="entry name" value="BZIP DOMAIN-CONTAINING PROTEIN"/>
    <property type="match status" value="1"/>
</dbReference>
<dbReference type="Pfam" id="PF11905">
    <property type="entry name" value="DUF3425"/>
    <property type="match status" value="1"/>
</dbReference>
<dbReference type="PANTHER" id="PTHR38116">
    <property type="entry name" value="CHROMOSOME 7, WHOLE GENOME SHOTGUN SEQUENCE"/>
    <property type="match status" value="1"/>
</dbReference>
<dbReference type="CDD" id="cd14688">
    <property type="entry name" value="bZIP_YAP"/>
    <property type="match status" value="1"/>
</dbReference>
<dbReference type="InterPro" id="IPR046347">
    <property type="entry name" value="bZIP_sf"/>
</dbReference>
<dbReference type="AlphaFoldDB" id="A0A0D2DJ06"/>
<reference evidence="2 3" key="1">
    <citation type="submission" date="2015-01" db="EMBL/GenBank/DDBJ databases">
        <title>The Genome Sequence of Cladophialophora immunda CBS83496.</title>
        <authorList>
            <consortium name="The Broad Institute Genomics Platform"/>
            <person name="Cuomo C."/>
            <person name="de Hoog S."/>
            <person name="Gorbushina A."/>
            <person name="Stielow B."/>
            <person name="Teixiera M."/>
            <person name="Abouelleil A."/>
            <person name="Chapman S.B."/>
            <person name="Priest M."/>
            <person name="Young S.K."/>
            <person name="Wortman J."/>
            <person name="Nusbaum C."/>
            <person name="Birren B."/>
        </authorList>
    </citation>
    <scope>NUCLEOTIDE SEQUENCE [LARGE SCALE GENOMIC DNA]</scope>
    <source>
        <strain evidence="2 3">CBS 83496</strain>
    </source>
</reference>
<protein>
    <recommendedName>
        <fullName evidence="4">BZIP domain-containing protein</fullName>
    </recommendedName>
</protein>
<dbReference type="OrthoDB" id="2245989at2759"/>
<organism evidence="2 3">
    <name type="scientific">Cladophialophora immunda</name>
    <dbReference type="NCBI Taxonomy" id="569365"/>
    <lineage>
        <taxon>Eukaryota</taxon>
        <taxon>Fungi</taxon>
        <taxon>Dikarya</taxon>
        <taxon>Ascomycota</taxon>
        <taxon>Pezizomycotina</taxon>
        <taxon>Eurotiomycetes</taxon>
        <taxon>Chaetothyriomycetidae</taxon>
        <taxon>Chaetothyriales</taxon>
        <taxon>Herpotrichiellaceae</taxon>
        <taxon>Cladophialophora</taxon>
    </lineage>
</organism>
<dbReference type="Proteomes" id="UP000054466">
    <property type="component" value="Unassembled WGS sequence"/>
</dbReference>
<dbReference type="InterPro" id="IPR021833">
    <property type="entry name" value="DUF3425"/>
</dbReference>
<sequence length="384" mass="41941">MAEKKGQVKRKAAPLAIPQPGENAAERKRVLNVLAQRRYRQRRKEHIKKLEAHAADVNGDANVFYGQGPPSPTSPSASSNADGAHTDTGGQVLHPTFQPSDMSFDDGACDYPVETAAETVTLPTLSDAFATYDAYSFAGIPTQDQVLWDTSVLLPSLPSTPLSSSKHTSSSESETWSLAPLPVDQGTPGTGQTTPQGTSIFDQEMTYSFPDEAHLEMAELTLLRGCMAIARRMKVQDIIWSLTSTSPFADSSTSLTQFSYLPSNLQPTLVQMTIPHHPVIDLLPWPLARDRMIKVLSQPPQFRPPGAASPTALLDFVYDLEDSAEGVRISGGDPYSEMNWEVGEKVFKSWWWILDRDIVKRSNELRASRGAPMLGSGSILGEVV</sequence>
<dbReference type="Gene3D" id="1.20.5.170">
    <property type="match status" value="1"/>
</dbReference>
<dbReference type="RefSeq" id="XP_016255900.1">
    <property type="nucleotide sequence ID" value="XM_016388972.1"/>
</dbReference>
<accession>A0A0D2DJ06</accession>
<dbReference type="STRING" id="569365.A0A0D2DJ06"/>
<evidence type="ECO:0008006" key="4">
    <source>
        <dbReference type="Google" id="ProtNLM"/>
    </source>
</evidence>
<gene>
    <name evidence="2" type="ORF">PV07_02369</name>
</gene>
<evidence type="ECO:0000313" key="3">
    <source>
        <dbReference type="Proteomes" id="UP000054466"/>
    </source>
</evidence>
<feature type="region of interest" description="Disordered" evidence="1">
    <location>
        <begin position="159"/>
        <end position="196"/>
    </location>
</feature>
<dbReference type="HOGENOM" id="CLU_037870_1_0_1"/>
<dbReference type="EMBL" id="KN847040">
    <property type="protein sequence ID" value="KIW35684.1"/>
    <property type="molecule type" value="Genomic_DNA"/>
</dbReference>
<keyword evidence="3" id="KW-1185">Reference proteome</keyword>
<dbReference type="VEuPathDB" id="FungiDB:PV07_02369"/>
<feature type="region of interest" description="Disordered" evidence="1">
    <location>
        <begin position="1"/>
        <end position="28"/>
    </location>
</feature>
<dbReference type="SUPFAM" id="SSF57959">
    <property type="entry name" value="Leucine zipper domain"/>
    <property type="match status" value="1"/>
</dbReference>
<dbReference type="GeneID" id="27341563"/>
<dbReference type="GO" id="GO:0003700">
    <property type="term" value="F:DNA-binding transcription factor activity"/>
    <property type="evidence" value="ECO:0007669"/>
    <property type="project" value="InterPro"/>
</dbReference>
<evidence type="ECO:0000313" key="2">
    <source>
        <dbReference type="EMBL" id="KIW35684.1"/>
    </source>
</evidence>
<proteinExistence type="predicted"/>